<evidence type="ECO:0000256" key="1">
    <source>
        <dbReference type="SAM" id="Coils"/>
    </source>
</evidence>
<reference evidence="5" key="4">
    <citation type="journal article" date="2022" name="Microb. Genom.">
        <title>A global pangenome for the wheat fungal pathogen Pyrenophora tritici-repentis and prediction of effector protein structural homology.</title>
        <authorList>
            <person name="Moolhuijzen P.M."/>
            <person name="See P.T."/>
            <person name="Shi G."/>
            <person name="Powell H.R."/>
            <person name="Cockram J."/>
            <person name="Jorgensen L.N."/>
            <person name="Benslimane H."/>
            <person name="Strelkov S.E."/>
            <person name="Turner J."/>
            <person name="Liu Z."/>
            <person name="Moffat C.S."/>
        </authorList>
    </citation>
    <scope>NUCLEOTIDE SEQUENCE [LARGE SCALE GENOMIC DNA]</scope>
</reference>
<keyword evidence="1" id="KW-0175">Coiled coil</keyword>
<organism evidence="3 5">
    <name type="scientific">Pyrenophora tritici-repentis</name>
    <dbReference type="NCBI Taxonomy" id="45151"/>
    <lineage>
        <taxon>Eukaryota</taxon>
        <taxon>Fungi</taxon>
        <taxon>Dikarya</taxon>
        <taxon>Ascomycota</taxon>
        <taxon>Pezizomycotina</taxon>
        <taxon>Dothideomycetes</taxon>
        <taxon>Pleosporomycetidae</taxon>
        <taxon>Pleosporales</taxon>
        <taxon>Pleosporineae</taxon>
        <taxon>Pleosporaceae</taxon>
        <taxon>Pyrenophora</taxon>
    </lineage>
</organism>
<gene>
    <name evidence="3" type="ORF">Ptr86124_013625</name>
    <name evidence="2" type="ORF">PtrM4_055300</name>
</gene>
<reference evidence="2 4" key="1">
    <citation type="journal article" date="2018" name="BMC Genomics">
        <title>Comparative genomics of the wheat fungal pathogen Pyrenophora tritici-repentis reveals chromosomal variations and genome plasticity.</title>
        <authorList>
            <person name="Moolhuijzen P."/>
            <person name="See P.T."/>
            <person name="Hane J.K."/>
            <person name="Shi G."/>
            <person name="Liu Z."/>
            <person name="Oliver R.P."/>
            <person name="Moffat C.S."/>
        </authorList>
    </citation>
    <scope>NUCLEOTIDE SEQUENCE [LARGE SCALE GENOMIC DNA]</scope>
    <source>
        <strain evidence="2">M4</strain>
    </source>
</reference>
<reference evidence="3" key="3">
    <citation type="journal article" date="2022" name="bioRxiv">
        <title>A global pangenome for the wheat fungal pathogen Pyrenophora tritici-repentis and prediction of effector protein structural homology.</title>
        <authorList>
            <person name="Moolhuijzen P."/>
            <person name="See P.T."/>
            <person name="Shi G."/>
            <person name="Powell H.R."/>
            <person name="Cockram J."/>
            <person name="Jorgensen L.N."/>
            <person name="Benslimane H."/>
            <person name="Strelkov S.E."/>
            <person name="Turner J."/>
            <person name="Liu Z."/>
            <person name="Moffat C.S."/>
        </authorList>
    </citation>
    <scope>NUCLEOTIDE SEQUENCE</scope>
    <source>
        <strain evidence="3">86-124</strain>
    </source>
</reference>
<proteinExistence type="predicted"/>
<dbReference type="AlphaFoldDB" id="A0A2W1FWB6"/>
<feature type="coiled-coil region" evidence="1">
    <location>
        <begin position="195"/>
        <end position="229"/>
    </location>
</feature>
<accession>A0A2W1FWB6</accession>
<reference evidence="3" key="2">
    <citation type="submission" date="2021-05" db="EMBL/GenBank/DDBJ databases">
        <authorList>
            <person name="Moolhuijzen P.M."/>
            <person name="Moffat C.S."/>
        </authorList>
    </citation>
    <scope>NUCLEOTIDE SEQUENCE</scope>
    <source>
        <strain evidence="3">86-124</strain>
    </source>
</reference>
<keyword evidence="5" id="KW-1185">Reference proteome</keyword>
<evidence type="ECO:0000313" key="3">
    <source>
        <dbReference type="EMBL" id="KAI1507448.1"/>
    </source>
</evidence>
<dbReference type="Proteomes" id="UP000245464">
    <property type="component" value="Chromosome 2"/>
</dbReference>
<evidence type="ECO:0000313" key="5">
    <source>
        <dbReference type="Proteomes" id="UP000249757"/>
    </source>
</evidence>
<dbReference type="Proteomes" id="UP000249757">
    <property type="component" value="Unassembled WGS sequence"/>
</dbReference>
<evidence type="ECO:0000313" key="2">
    <source>
        <dbReference type="EMBL" id="KAF7573907.1"/>
    </source>
</evidence>
<dbReference type="EMBL" id="NQIK02000002">
    <property type="protein sequence ID" value="KAF7573907.1"/>
    <property type="molecule type" value="Genomic_DNA"/>
</dbReference>
<evidence type="ECO:0000313" key="4">
    <source>
        <dbReference type="Proteomes" id="UP000245464"/>
    </source>
</evidence>
<protein>
    <submittedName>
        <fullName evidence="3">Uncharacterized protein</fullName>
    </submittedName>
</protein>
<sequence>MSNSDPLPTLEELDPLPTLKKLHKYPISLLATLADHRGAVSGSRSLEIFKPGHGSGPDSDFDIYQPRNPDAVIDIMHTLRITGIKWENYIAKIFNDICDHGCAILPYETLYSMAWELDISPKNLEAYIKIRFDSSENCAKFAESFASALGGVYSLREPPEDAVWKHDNQDGTGTVIPLCETFGCLEYDLLKQFIKVEIKTTFEEVEEKIEKERENIEEQRKKIKEQRIKWKGLGIPKPFFWGYLLRRLRRIYVPQIPETRDDITEDSTRYITKEHCIRYIIKTFFPGNYSKKKPKKTNTGEERKTTELASIYPGFDFYMLRGTLEDGTRVQLMLLPPNESVLHPILKFYATHLMSFIGGIFAAHLYYDSAKELFSRKLDISEDGYEHKHSLEGIRKYEKERGWTFEEIVENI</sequence>
<name>A0A2W1FWB6_9PLEO</name>
<comment type="caution">
    <text evidence="3">The sequence shown here is derived from an EMBL/GenBank/DDBJ whole genome shotgun (WGS) entry which is preliminary data.</text>
</comment>
<dbReference type="EMBL" id="NRDI02000041">
    <property type="protein sequence ID" value="KAI1507448.1"/>
    <property type="molecule type" value="Genomic_DNA"/>
</dbReference>